<dbReference type="OrthoDB" id="5906096at2759"/>
<evidence type="ECO:0000313" key="2">
    <source>
        <dbReference type="Proteomes" id="UP000605970"/>
    </source>
</evidence>
<name>A0A8T0A021_9BILA</name>
<dbReference type="EMBL" id="JABEBT010000009">
    <property type="protein sequence ID" value="KAF7638848.1"/>
    <property type="molecule type" value="Genomic_DNA"/>
</dbReference>
<dbReference type="AlphaFoldDB" id="A0A8T0A021"/>
<keyword evidence="2" id="KW-1185">Reference proteome</keyword>
<gene>
    <name evidence="1" type="ORF">Mgra_00001657</name>
</gene>
<dbReference type="Proteomes" id="UP000605970">
    <property type="component" value="Unassembled WGS sequence"/>
</dbReference>
<proteinExistence type="predicted"/>
<protein>
    <submittedName>
        <fullName evidence="1">Uncharacterized protein</fullName>
    </submittedName>
</protein>
<sequence length="78" mass="9467">MLSSKFGSFTFDLRRKPNLSTEKVIKQQQNNWSLRRKKEKKENLKEEFYKNNQNLIPKMGTTITYLKEGNKNYLKEFF</sequence>
<organism evidence="1 2">
    <name type="scientific">Meloidogyne graminicola</name>
    <dbReference type="NCBI Taxonomy" id="189291"/>
    <lineage>
        <taxon>Eukaryota</taxon>
        <taxon>Metazoa</taxon>
        <taxon>Ecdysozoa</taxon>
        <taxon>Nematoda</taxon>
        <taxon>Chromadorea</taxon>
        <taxon>Rhabditida</taxon>
        <taxon>Tylenchina</taxon>
        <taxon>Tylenchomorpha</taxon>
        <taxon>Tylenchoidea</taxon>
        <taxon>Meloidogynidae</taxon>
        <taxon>Meloidogyninae</taxon>
        <taxon>Meloidogyne</taxon>
    </lineage>
</organism>
<reference evidence="1" key="1">
    <citation type="journal article" date="2020" name="Ecol. Evol.">
        <title>Genome structure and content of the rice root-knot nematode (Meloidogyne graminicola).</title>
        <authorList>
            <person name="Phan N.T."/>
            <person name="Danchin E.G.J."/>
            <person name="Klopp C."/>
            <person name="Perfus-Barbeoch L."/>
            <person name="Kozlowski D.K."/>
            <person name="Koutsovoulos G.D."/>
            <person name="Lopez-Roques C."/>
            <person name="Bouchez O."/>
            <person name="Zahm M."/>
            <person name="Besnard G."/>
            <person name="Bellafiore S."/>
        </authorList>
    </citation>
    <scope>NUCLEOTIDE SEQUENCE</scope>
    <source>
        <strain evidence="1">VN-18</strain>
    </source>
</reference>
<comment type="caution">
    <text evidence="1">The sequence shown here is derived from an EMBL/GenBank/DDBJ whole genome shotgun (WGS) entry which is preliminary data.</text>
</comment>
<evidence type="ECO:0000313" key="1">
    <source>
        <dbReference type="EMBL" id="KAF7638848.1"/>
    </source>
</evidence>
<accession>A0A8T0A021</accession>